<dbReference type="Proteomes" id="UP000647587">
    <property type="component" value="Unassembled WGS sequence"/>
</dbReference>
<accession>A0ABQ2EV92</accession>
<feature type="compositionally biased region" description="Pro residues" evidence="1">
    <location>
        <begin position="334"/>
        <end position="355"/>
    </location>
</feature>
<evidence type="ECO:0000256" key="2">
    <source>
        <dbReference type="SAM" id="SignalP"/>
    </source>
</evidence>
<feature type="domain" description="Organic solvent tolerance-like N-terminal" evidence="3">
    <location>
        <begin position="190"/>
        <end position="273"/>
    </location>
</feature>
<feature type="chain" id="PRO_5045118438" description="Organic solvent tolerance-like N-terminal domain-containing protein" evidence="2">
    <location>
        <begin position="25"/>
        <end position="355"/>
    </location>
</feature>
<comment type="caution">
    <text evidence="4">The sequence shown here is derived from an EMBL/GenBank/DDBJ whole genome shotgun (WGS) entry which is preliminary data.</text>
</comment>
<dbReference type="InterPro" id="IPR005653">
    <property type="entry name" value="OstA-like_N"/>
</dbReference>
<feature type="region of interest" description="Disordered" evidence="1">
    <location>
        <begin position="321"/>
        <end position="355"/>
    </location>
</feature>
<evidence type="ECO:0000313" key="4">
    <source>
        <dbReference type="EMBL" id="GGK27966.1"/>
    </source>
</evidence>
<dbReference type="EMBL" id="BMPP01000008">
    <property type="protein sequence ID" value="GGK27966.1"/>
    <property type="molecule type" value="Genomic_DNA"/>
</dbReference>
<dbReference type="Pfam" id="PF03968">
    <property type="entry name" value="LptD_N"/>
    <property type="match status" value="1"/>
</dbReference>
<gene>
    <name evidence="4" type="ORF">GCM10008955_22200</name>
</gene>
<proteinExistence type="predicted"/>
<evidence type="ECO:0000256" key="1">
    <source>
        <dbReference type="SAM" id="MobiDB-lite"/>
    </source>
</evidence>
<reference evidence="5" key="1">
    <citation type="journal article" date="2019" name="Int. J. Syst. Evol. Microbiol.">
        <title>The Global Catalogue of Microorganisms (GCM) 10K type strain sequencing project: providing services to taxonomists for standard genome sequencing and annotation.</title>
        <authorList>
            <consortium name="The Broad Institute Genomics Platform"/>
            <consortium name="The Broad Institute Genome Sequencing Center for Infectious Disease"/>
            <person name="Wu L."/>
            <person name="Ma J."/>
        </authorList>
    </citation>
    <scope>NUCLEOTIDE SEQUENCE [LARGE SCALE GENOMIC DNA]</scope>
    <source>
        <strain evidence="5">JCM 30331</strain>
    </source>
</reference>
<protein>
    <recommendedName>
        <fullName evidence="3">Organic solvent tolerance-like N-terminal domain-containing protein</fullName>
    </recommendedName>
</protein>
<evidence type="ECO:0000313" key="5">
    <source>
        <dbReference type="Proteomes" id="UP000647587"/>
    </source>
</evidence>
<dbReference type="Gene3D" id="2.60.450.10">
    <property type="entry name" value="Lipopolysaccharide (LPS) transport protein A like domain"/>
    <property type="match status" value="1"/>
</dbReference>
<feature type="region of interest" description="Disordered" evidence="1">
    <location>
        <begin position="78"/>
        <end position="109"/>
    </location>
</feature>
<keyword evidence="5" id="KW-1185">Reference proteome</keyword>
<evidence type="ECO:0000259" key="3">
    <source>
        <dbReference type="Pfam" id="PF03968"/>
    </source>
</evidence>
<feature type="signal peptide" evidence="2">
    <location>
        <begin position="1"/>
        <end position="24"/>
    </location>
</feature>
<organism evidence="4 5">
    <name type="scientific">Deinococcus malanensis</name>
    <dbReference type="NCBI Taxonomy" id="1706855"/>
    <lineage>
        <taxon>Bacteria</taxon>
        <taxon>Thermotogati</taxon>
        <taxon>Deinococcota</taxon>
        <taxon>Deinococci</taxon>
        <taxon>Deinococcales</taxon>
        <taxon>Deinococcaceae</taxon>
        <taxon>Deinococcus</taxon>
    </lineage>
</organism>
<name>A0ABQ2EV92_9DEIO</name>
<dbReference type="RefSeq" id="WP_229780745.1">
    <property type="nucleotide sequence ID" value="NZ_BMPP01000008.1"/>
</dbReference>
<feature type="compositionally biased region" description="Low complexity" evidence="1">
    <location>
        <begin position="40"/>
        <end position="50"/>
    </location>
</feature>
<keyword evidence="2" id="KW-0732">Signal</keyword>
<sequence>MRSSASLLTLGLLVLVAVAPAPLAQTNGQPASPPSPAAPAAPSAPATPSTEPDAQPTGCVEGAETSCTELVRKGNDGKERRISILRTGTSDETGIDAVCGPREGEPEGTPTLLVLSESSPRGIEISIDKNLIRVPLAIVTQKEAGEGARSDGRIEASAGTARVLEEVPAGATDRLALCGVEATPKPAPDTVLVTQGRTQLKGQKLVYDEADGVARIDGPISFTRENGQDSLSGTSQRIEVNVDAETTTLVGGVVLNSAGGRVSRATRVEYDDTRNLARLIGTPEQPAESVKGGDKLRAGMILYDLDRNEVYAVKAEGGTITGEFQEQEEAPATVPAPPATTTPPAATPPGRPTPP</sequence>
<feature type="region of interest" description="Disordered" evidence="1">
    <location>
        <begin position="24"/>
        <end position="63"/>
    </location>
</feature>